<protein>
    <submittedName>
        <fullName evidence="1">Uncharacterized protein</fullName>
    </submittedName>
</protein>
<sequence length="108" mass="12308">TAGLKAASQLSDYLHLVGRNNILIPDNITKTLTYAVDRLIYKAATHGINIVKGIVRGDRKRHIKQNKEDCKKGIESLKKITDAMFRTMYGRHKYKIVSENLHSFVNQL</sequence>
<comment type="caution">
    <text evidence="1">The sequence shown here is derived from an EMBL/GenBank/DDBJ whole genome shotgun (WGS) entry which is preliminary data.</text>
</comment>
<dbReference type="AlphaFoldDB" id="A0AAE0YYL4"/>
<keyword evidence="2" id="KW-1185">Reference proteome</keyword>
<organism evidence="1 2">
    <name type="scientific">Elysia crispata</name>
    <name type="common">lettuce slug</name>
    <dbReference type="NCBI Taxonomy" id="231223"/>
    <lineage>
        <taxon>Eukaryota</taxon>
        <taxon>Metazoa</taxon>
        <taxon>Spiralia</taxon>
        <taxon>Lophotrochozoa</taxon>
        <taxon>Mollusca</taxon>
        <taxon>Gastropoda</taxon>
        <taxon>Heterobranchia</taxon>
        <taxon>Euthyneura</taxon>
        <taxon>Panpulmonata</taxon>
        <taxon>Sacoglossa</taxon>
        <taxon>Placobranchoidea</taxon>
        <taxon>Plakobranchidae</taxon>
        <taxon>Elysia</taxon>
    </lineage>
</organism>
<name>A0AAE0YYL4_9GAST</name>
<feature type="non-terminal residue" evidence="1">
    <location>
        <position position="1"/>
    </location>
</feature>
<dbReference type="EMBL" id="JAWDGP010005139">
    <property type="protein sequence ID" value="KAK3759325.1"/>
    <property type="molecule type" value="Genomic_DNA"/>
</dbReference>
<gene>
    <name evidence="1" type="ORF">RRG08_007686</name>
</gene>
<accession>A0AAE0YYL4</accession>
<dbReference type="Proteomes" id="UP001283361">
    <property type="component" value="Unassembled WGS sequence"/>
</dbReference>
<evidence type="ECO:0000313" key="1">
    <source>
        <dbReference type="EMBL" id="KAK3759325.1"/>
    </source>
</evidence>
<proteinExistence type="predicted"/>
<reference evidence="1" key="1">
    <citation type="journal article" date="2023" name="G3 (Bethesda)">
        <title>A reference genome for the long-term kleptoplast-retaining sea slug Elysia crispata morphotype clarki.</title>
        <authorList>
            <person name="Eastman K.E."/>
            <person name="Pendleton A.L."/>
            <person name="Shaikh M.A."/>
            <person name="Suttiyut T."/>
            <person name="Ogas R."/>
            <person name="Tomko P."/>
            <person name="Gavelis G."/>
            <person name="Widhalm J.R."/>
            <person name="Wisecaver J.H."/>
        </authorList>
    </citation>
    <scope>NUCLEOTIDE SEQUENCE</scope>
    <source>
        <strain evidence="1">ECLA1</strain>
    </source>
</reference>
<evidence type="ECO:0000313" key="2">
    <source>
        <dbReference type="Proteomes" id="UP001283361"/>
    </source>
</evidence>